<dbReference type="EMBL" id="VANU01000002">
    <property type="protein sequence ID" value="TLP39205.1"/>
    <property type="molecule type" value="Genomic_DNA"/>
</dbReference>
<dbReference type="RefSeq" id="WP_138151789.1">
    <property type="nucleotide sequence ID" value="NZ_VANU01000002.1"/>
</dbReference>
<evidence type="ECO:0000256" key="1">
    <source>
        <dbReference type="SAM" id="SignalP"/>
    </source>
</evidence>
<dbReference type="GO" id="GO:0020037">
    <property type="term" value="F:heme binding"/>
    <property type="evidence" value="ECO:0007669"/>
    <property type="project" value="InterPro"/>
</dbReference>
<dbReference type="SUPFAM" id="SSF46626">
    <property type="entry name" value="Cytochrome c"/>
    <property type="match status" value="1"/>
</dbReference>
<evidence type="ECO:0008006" key="4">
    <source>
        <dbReference type="Google" id="ProtNLM"/>
    </source>
</evidence>
<gene>
    <name evidence="2" type="ORF">FDK22_04860</name>
</gene>
<evidence type="ECO:0000313" key="3">
    <source>
        <dbReference type="Proteomes" id="UP000308901"/>
    </source>
</evidence>
<name>A0A5R8Y1J1_9BACT</name>
<evidence type="ECO:0000313" key="2">
    <source>
        <dbReference type="EMBL" id="TLP39205.1"/>
    </source>
</evidence>
<dbReference type="OrthoDB" id="196859at2"/>
<sequence length="185" mass="21228">MKNLFKLVILVSLLLGCFSQVNASEQFIFQNTKLKGEDGKMVELYLGVPVEILKDMDKEAKVSIKGFIDGNNIYSTKEKELLIAKMDEGFKLNKKNSNQVELVGMVEKEYLTQNSAEVWEEHEEFFYEMCTQCHAAQVVNHHTMIEWEALFTPMKGFAKLDEEESAYLLRYLKSNASDGLIKTSH</sequence>
<dbReference type="Gene3D" id="1.10.760.10">
    <property type="entry name" value="Cytochrome c-like domain"/>
    <property type="match status" value="1"/>
</dbReference>
<organism evidence="2 3">
    <name type="scientific">Arcobacter arenosus</name>
    <dbReference type="NCBI Taxonomy" id="2576037"/>
    <lineage>
        <taxon>Bacteria</taxon>
        <taxon>Pseudomonadati</taxon>
        <taxon>Campylobacterota</taxon>
        <taxon>Epsilonproteobacteria</taxon>
        <taxon>Campylobacterales</taxon>
        <taxon>Arcobacteraceae</taxon>
        <taxon>Arcobacter</taxon>
    </lineage>
</organism>
<protein>
    <recommendedName>
        <fullName evidence="4">Molybdopterin-containing oxidoreductase I, DMSO/TMAO/BSO reductase family, monoheme c-type cytochrome</fullName>
    </recommendedName>
</protein>
<comment type="caution">
    <text evidence="2">The sequence shown here is derived from an EMBL/GenBank/DDBJ whole genome shotgun (WGS) entry which is preliminary data.</text>
</comment>
<feature type="chain" id="PRO_5024303206" description="Molybdopterin-containing oxidoreductase I, DMSO/TMAO/BSO reductase family, monoheme c-type cytochrome" evidence="1">
    <location>
        <begin position="24"/>
        <end position="185"/>
    </location>
</feature>
<proteinExistence type="predicted"/>
<dbReference type="InterPro" id="IPR036909">
    <property type="entry name" value="Cyt_c-like_dom_sf"/>
</dbReference>
<dbReference type="Proteomes" id="UP000308901">
    <property type="component" value="Unassembled WGS sequence"/>
</dbReference>
<accession>A0A5R8Y1J1</accession>
<dbReference type="GO" id="GO:0009055">
    <property type="term" value="F:electron transfer activity"/>
    <property type="evidence" value="ECO:0007669"/>
    <property type="project" value="InterPro"/>
</dbReference>
<reference evidence="2 3" key="1">
    <citation type="submission" date="2019-05" db="EMBL/GenBank/DDBJ databases">
        <title>Arcobacter sp. nov., isolated from sea sediment.</title>
        <authorList>
            <person name="Kim W."/>
        </authorList>
    </citation>
    <scope>NUCLEOTIDE SEQUENCE [LARGE SCALE GENOMIC DNA]</scope>
    <source>
        <strain evidence="2 3">CAU 1517</strain>
    </source>
</reference>
<keyword evidence="1" id="KW-0732">Signal</keyword>
<feature type="signal peptide" evidence="1">
    <location>
        <begin position="1"/>
        <end position="23"/>
    </location>
</feature>
<keyword evidence="3" id="KW-1185">Reference proteome</keyword>
<dbReference type="AlphaFoldDB" id="A0A5R8Y1J1"/>
<dbReference type="PROSITE" id="PS51257">
    <property type="entry name" value="PROKAR_LIPOPROTEIN"/>
    <property type="match status" value="1"/>
</dbReference>